<feature type="transmembrane region" description="Helical" evidence="8">
    <location>
        <begin position="315"/>
        <end position="335"/>
    </location>
</feature>
<comment type="subcellular location">
    <subcellularLocation>
        <location evidence="1">Cell membrane</location>
        <topology evidence="1">Multi-pass membrane protein</topology>
    </subcellularLocation>
    <subcellularLocation>
        <location evidence="7">Membrane</location>
        <topology evidence="7">Multi-pass membrane protein</topology>
    </subcellularLocation>
</comment>
<keyword evidence="6 8" id="KW-0472">Membrane</keyword>
<feature type="transmembrane region" description="Helical" evidence="8">
    <location>
        <begin position="385"/>
        <end position="403"/>
    </location>
</feature>
<protein>
    <submittedName>
        <fullName evidence="10">Monovalent cation/H+ antiporter subunit D</fullName>
    </submittedName>
</protein>
<dbReference type="PANTHER" id="PTHR42703">
    <property type="entry name" value="NADH DEHYDROGENASE"/>
    <property type="match status" value="1"/>
</dbReference>
<feature type="domain" description="NADH:quinone oxidoreductase/Mrp antiporter transmembrane" evidence="9">
    <location>
        <begin position="138"/>
        <end position="429"/>
    </location>
</feature>
<feature type="transmembrane region" description="Helical" evidence="8">
    <location>
        <begin position="80"/>
        <end position="105"/>
    </location>
</feature>
<keyword evidence="4 7" id="KW-0812">Transmembrane</keyword>
<sequence>MNPVQWVAGSLWAHWIIVPIVLPLMLGAALILLERTRPGWVGALSVLGVAALLVVNLGLLAKADTGQISAYLLSNWKAPFGIALALDRLTALMLVLTSVVALAALVYARAGDDRRGALFHSFFQFQLMGLNGAFLTADLFNLFVFFEVLLISSYALLLHGAGAARLKASVHYITFNLAASALFLIAVSLLYGLTGTLNMADLAVKVPQLGAENAQLVQAAALLLMVVFAVKAALLPLYFWLPDTYSAATAPAAALFAIMTKVGLYSIVRTSTLIFGSDAGAAAGTVQPWLAVLALLTLLLAALGTLAATRLRGTVAYGVVASAGILLLSVGLAQADTVSAGLFYMVNSTLAACAMFLVADRVMLSRPVGGDTLAAAAFGADRQRLGVMFFIGAVAVAGLPPLAGFFGKALLLKGAADSSLSVWVWAVVLISSLLLVVAFARAGASLFWESGNERTQGAAFSLARELPVWALLGLLVLTSVMAGSLSRYTQATAEQLFERQTYIRAVLGKEPVPPVHDIRKEMNERVKAGGEK</sequence>
<name>A0ABV7H7H9_9BURK</name>
<evidence type="ECO:0000256" key="7">
    <source>
        <dbReference type="RuleBase" id="RU000320"/>
    </source>
</evidence>
<feature type="transmembrane region" description="Helical" evidence="8">
    <location>
        <begin position="288"/>
        <end position="308"/>
    </location>
</feature>
<keyword evidence="3" id="KW-1003">Cell membrane</keyword>
<feature type="transmembrane region" description="Helical" evidence="8">
    <location>
        <begin position="173"/>
        <end position="194"/>
    </location>
</feature>
<evidence type="ECO:0000256" key="1">
    <source>
        <dbReference type="ARBA" id="ARBA00004651"/>
    </source>
</evidence>
<dbReference type="Pfam" id="PF00361">
    <property type="entry name" value="Proton_antipo_M"/>
    <property type="match status" value="1"/>
</dbReference>
<evidence type="ECO:0000256" key="3">
    <source>
        <dbReference type="ARBA" id="ARBA00022475"/>
    </source>
</evidence>
<dbReference type="PRINTS" id="PR01437">
    <property type="entry name" value="NUOXDRDTASE4"/>
</dbReference>
<organism evidence="10 11">
    <name type="scientific">Piscinibacterium candidicorallinum</name>
    <dbReference type="NCBI Taxonomy" id="1793872"/>
    <lineage>
        <taxon>Bacteria</taxon>
        <taxon>Pseudomonadati</taxon>
        <taxon>Pseudomonadota</taxon>
        <taxon>Betaproteobacteria</taxon>
        <taxon>Burkholderiales</taxon>
        <taxon>Piscinibacterium</taxon>
    </lineage>
</organism>
<evidence type="ECO:0000313" key="10">
    <source>
        <dbReference type="EMBL" id="MFC3148673.1"/>
    </source>
</evidence>
<dbReference type="InterPro" id="IPR003918">
    <property type="entry name" value="NADH_UbQ_OxRdtase"/>
</dbReference>
<evidence type="ECO:0000259" key="9">
    <source>
        <dbReference type="Pfam" id="PF00361"/>
    </source>
</evidence>
<evidence type="ECO:0000256" key="8">
    <source>
        <dbReference type="SAM" id="Phobius"/>
    </source>
</evidence>
<feature type="transmembrane region" description="Helical" evidence="8">
    <location>
        <begin position="142"/>
        <end position="161"/>
    </location>
</feature>
<dbReference type="PANTHER" id="PTHR42703:SF1">
    <property type="entry name" value="NA(+)_H(+) ANTIPORTER SUBUNIT D1"/>
    <property type="match status" value="1"/>
</dbReference>
<dbReference type="InterPro" id="IPR001750">
    <property type="entry name" value="ND/Mrp_TM"/>
</dbReference>
<dbReference type="RefSeq" id="WP_377304825.1">
    <property type="nucleotide sequence ID" value="NZ_CP180191.1"/>
</dbReference>
<feature type="transmembrane region" description="Helical" evidence="8">
    <location>
        <begin position="117"/>
        <end position="136"/>
    </location>
</feature>
<accession>A0ABV7H7H9</accession>
<feature type="transmembrane region" description="Helical" evidence="8">
    <location>
        <begin position="12"/>
        <end position="33"/>
    </location>
</feature>
<evidence type="ECO:0000256" key="6">
    <source>
        <dbReference type="ARBA" id="ARBA00023136"/>
    </source>
</evidence>
<reference evidence="11" key="1">
    <citation type="journal article" date="2019" name="Int. J. Syst. Evol. Microbiol.">
        <title>The Global Catalogue of Microorganisms (GCM) 10K type strain sequencing project: providing services to taxonomists for standard genome sequencing and annotation.</title>
        <authorList>
            <consortium name="The Broad Institute Genomics Platform"/>
            <consortium name="The Broad Institute Genome Sequencing Center for Infectious Disease"/>
            <person name="Wu L."/>
            <person name="Ma J."/>
        </authorList>
    </citation>
    <scope>NUCLEOTIDE SEQUENCE [LARGE SCALE GENOMIC DNA]</scope>
    <source>
        <strain evidence="11">KCTC 52168</strain>
    </source>
</reference>
<comment type="caution">
    <text evidence="10">The sequence shown here is derived from an EMBL/GenBank/DDBJ whole genome shotgun (WGS) entry which is preliminary data.</text>
</comment>
<evidence type="ECO:0000256" key="5">
    <source>
        <dbReference type="ARBA" id="ARBA00022989"/>
    </source>
</evidence>
<feature type="transmembrane region" description="Helical" evidence="8">
    <location>
        <begin position="40"/>
        <end position="60"/>
    </location>
</feature>
<gene>
    <name evidence="10" type="ORF">ACFOEN_13655</name>
</gene>
<dbReference type="NCBIfam" id="NF009309">
    <property type="entry name" value="PRK12666.1"/>
    <property type="match status" value="1"/>
</dbReference>
<keyword evidence="5 8" id="KW-1133">Transmembrane helix</keyword>
<proteinExistence type="inferred from homology"/>
<comment type="similarity">
    <text evidence="2">Belongs to the CPA3 antiporters (TC 2.A.63) subunit D family.</text>
</comment>
<evidence type="ECO:0000256" key="2">
    <source>
        <dbReference type="ARBA" id="ARBA00005346"/>
    </source>
</evidence>
<evidence type="ECO:0000256" key="4">
    <source>
        <dbReference type="ARBA" id="ARBA00022692"/>
    </source>
</evidence>
<dbReference type="Proteomes" id="UP001595556">
    <property type="component" value="Unassembled WGS sequence"/>
</dbReference>
<feature type="transmembrane region" description="Helical" evidence="8">
    <location>
        <begin position="423"/>
        <end position="448"/>
    </location>
</feature>
<dbReference type="EMBL" id="JBHRTI010000007">
    <property type="protein sequence ID" value="MFC3148673.1"/>
    <property type="molecule type" value="Genomic_DNA"/>
</dbReference>
<feature type="transmembrane region" description="Helical" evidence="8">
    <location>
        <begin position="214"/>
        <end position="241"/>
    </location>
</feature>
<feature type="transmembrane region" description="Helical" evidence="8">
    <location>
        <begin position="248"/>
        <end position="268"/>
    </location>
</feature>
<dbReference type="InterPro" id="IPR050586">
    <property type="entry name" value="CPA3_Na-H_Antiporter_D"/>
</dbReference>
<feature type="transmembrane region" description="Helical" evidence="8">
    <location>
        <begin position="341"/>
        <end position="364"/>
    </location>
</feature>
<keyword evidence="11" id="KW-1185">Reference proteome</keyword>
<evidence type="ECO:0000313" key="11">
    <source>
        <dbReference type="Proteomes" id="UP001595556"/>
    </source>
</evidence>